<dbReference type="PANTHER" id="PTHR34606">
    <property type="entry name" value="BON DOMAIN-CONTAINING PROTEIN"/>
    <property type="match status" value="1"/>
</dbReference>
<evidence type="ECO:0000313" key="3">
    <source>
        <dbReference type="EMBL" id="AKJ32093.1"/>
    </source>
</evidence>
<reference evidence="3 4" key="1">
    <citation type="submission" date="2015-05" db="EMBL/GenBank/DDBJ databases">
        <authorList>
            <person name="Tang B."/>
            <person name="Yu Y."/>
        </authorList>
    </citation>
    <scope>NUCLEOTIDE SEQUENCE [LARGE SCALE GENOMIC DNA]</scope>
    <source>
        <strain evidence="3 4">DSM 7029</strain>
    </source>
</reference>
<dbReference type="Gene3D" id="3.40.1520.20">
    <property type="match status" value="1"/>
</dbReference>
<evidence type="ECO:0000259" key="2">
    <source>
        <dbReference type="PROSITE" id="PS50914"/>
    </source>
</evidence>
<dbReference type="InterPro" id="IPR007055">
    <property type="entry name" value="BON_dom"/>
</dbReference>
<dbReference type="KEGG" id="pbh:AAW51_5402"/>
<dbReference type="EMBL" id="CP011371">
    <property type="protein sequence ID" value="AKJ32093.1"/>
    <property type="molecule type" value="Genomic_DNA"/>
</dbReference>
<proteinExistence type="predicted"/>
<evidence type="ECO:0000313" key="4">
    <source>
        <dbReference type="Proteomes" id="UP000035352"/>
    </source>
</evidence>
<dbReference type="InterPro" id="IPR051686">
    <property type="entry name" value="Lipoprotein_DolP"/>
</dbReference>
<organism evidence="3 4">
    <name type="scientific">Caldimonas brevitalea</name>
    <dbReference type="NCBI Taxonomy" id="413882"/>
    <lineage>
        <taxon>Bacteria</taxon>
        <taxon>Pseudomonadati</taxon>
        <taxon>Pseudomonadota</taxon>
        <taxon>Betaproteobacteria</taxon>
        <taxon>Burkholderiales</taxon>
        <taxon>Sphaerotilaceae</taxon>
        <taxon>Caldimonas</taxon>
    </lineage>
</organism>
<dbReference type="SMART" id="SM00749">
    <property type="entry name" value="BON"/>
    <property type="match status" value="2"/>
</dbReference>
<dbReference type="InterPro" id="IPR014004">
    <property type="entry name" value="Transpt-assoc_nodulatn_dom_bac"/>
</dbReference>
<feature type="domain" description="BON" evidence="2">
    <location>
        <begin position="120"/>
        <end position="187"/>
    </location>
</feature>
<name>A0A0G3BVN8_9BURK</name>
<gene>
    <name evidence="3" type="ORF">AAW51_5402</name>
</gene>
<dbReference type="PROSITE" id="PS50914">
    <property type="entry name" value="BON"/>
    <property type="match status" value="2"/>
</dbReference>
<accession>A0A0G3BVN8</accession>
<dbReference type="Pfam" id="PF04972">
    <property type="entry name" value="BON"/>
    <property type="match status" value="2"/>
</dbReference>
<protein>
    <submittedName>
        <fullName evidence="3">Transporter</fullName>
    </submittedName>
</protein>
<dbReference type="Proteomes" id="UP000035352">
    <property type="component" value="Chromosome"/>
</dbReference>
<feature type="domain" description="BON" evidence="2">
    <location>
        <begin position="44"/>
        <end position="111"/>
    </location>
</feature>
<dbReference type="PANTHER" id="PTHR34606:SF4">
    <property type="entry name" value="OUTER MEMBRANE LIPOPROTEIN DOLP"/>
    <property type="match status" value="1"/>
</dbReference>
<dbReference type="PATRIC" id="fig|413882.6.peg.5651"/>
<keyword evidence="4" id="KW-1185">Reference proteome</keyword>
<keyword evidence="1" id="KW-0732">Signal</keyword>
<dbReference type="STRING" id="413882.AAW51_5402"/>
<sequence>MLAAVAAASLATALAGCAPLIVGGAMVGGMMLAIDRRTSGAQIEDQTIELKAVNRIRDAVGERAHVNVTSYNRMLLLTGEAPTEQDRQAIEQTVSRVENVRSLVNEVAVTPNSSLSSRSNDVILAGKVKATLVDARDLQANAFKVITERGTVYLMGRVTEREANRGAEVARSVAGVQRVVKVFEILTEDELARIVPASSSNKGATQGTTQGGAAQ</sequence>
<dbReference type="RefSeq" id="WP_238947704.1">
    <property type="nucleotide sequence ID" value="NZ_CP011371.1"/>
</dbReference>
<dbReference type="AlphaFoldDB" id="A0A0G3BVN8"/>
<evidence type="ECO:0000256" key="1">
    <source>
        <dbReference type="ARBA" id="ARBA00022729"/>
    </source>
</evidence>